<gene>
    <name evidence="11" type="ORF">BN85309570</name>
</gene>
<dbReference type="Pfam" id="PF00528">
    <property type="entry name" value="BPD_transp_1"/>
    <property type="match status" value="1"/>
</dbReference>
<evidence type="ECO:0000256" key="5">
    <source>
        <dbReference type="ARBA" id="ARBA00022692"/>
    </source>
</evidence>
<dbReference type="SUPFAM" id="SSF161098">
    <property type="entry name" value="MetI-like"/>
    <property type="match status" value="1"/>
</dbReference>
<evidence type="ECO:0000259" key="10">
    <source>
        <dbReference type="PROSITE" id="PS50928"/>
    </source>
</evidence>
<comment type="subcellular location">
    <subcellularLocation>
        <location evidence="1 9">Cell membrane</location>
        <topology evidence="1 9">Multi-pass membrane protein</topology>
    </subcellularLocation>
</comment>
<dbReference type="HOGENOM" id="CLU_019602_1_1_14"/>
<dbReference type="STRING" id="61635.BN85309570"/>
<keyword evidence="5 9" id="KW-0812">Transmembrane</keyword>
<comment type="similarity">
    <text evidence="2">Belongs to the binding-protein-dependent transport system permease family. HisMQ subfamily.</text>
</comment>
<dbReference type="EMBL" id="FO681348">
    <property type="protein sequence ID" value="CCV65978.1"/>
    <property type="molecule type" value="Genomic_DNA"/>
</dbReference>
<evidence type="ECO:0000256" key="2">
    <source>
        <dbReference type="ARBA" id="ARBA00010072"/>
    </source>
</evidence>
<dbReference type="GO" id="GO:0043190">
    <property type="term" value="C:ATP-binding cassette (ABC) transporter complex"/>
    <property type="evidence" value="ECO:0007669"/>
    <property type="project" value="InterPro"/>
</dbReference>
<evidence type="ECO:0000313" key="11">
    <source>
        <dbReference type="EMBL" id="CCV65978.1"/>
    </source>
</evidence>
<dbReference type="KEGG" id="abra:BN85309570"/>
<proteinExistence type="inferred from homology"/>
<reference evidence="11 12" key="1">
    <citation type="journal article" date="2013" name="J. Mol. Microbiol. Biotechnol.">
        <title>Analysis of the Complete Genomes of Acholeplasma brassicae , A. palmae and A. laidlawii and Their Comparison to the Obligate Parasites from ' Candidatus Phytoplasma'.</title>
        <authorList>
            <person name="Kube M."/>
            <person name="Siewert C."/>
            <person name="Migdoll A.M."/>
            <person name="Duduk B."/>
            <person name="Holz S."/>
            <person name="Rabus R."/>
            <person name="Seemuller E."/>
            <person name="Mitrovic J."/>
            <person name="Muller I."/>
            <person name="Buttner C."/>
            <person name="Reinhardt R."/>
        </authorList>
    </citation>
    <scope>NUCLEOTIDE SEQUENCE [LARGE SCALE GENOMIC DNA]</scope>
    <source>
        <strain evidence="12">0502</strain>
    </source>
</reference>
<keyword evidence="4" id="KW-1003">Cell membrane</keyword>
<keyword evidence="6" id="KW-0029">Amino-acid transport</keyword>
<evidence type="ECO:0000256" key="1">
    <source>
        <dbReference type="ARBA" id="ARBA00004651"/>
    </source>
</evidence>
<name>U4KRR4_9MOLU</name>
<dbReference type="NCBIfam" id="TIGR01726">
    <property type="entry name" value="HEQRo_perm_3TM"/>
    <property type="match status" value="1"/>
</dbReference>
<dbReference type="RefSeq" id="WP_030004840.1">
    <property type="nucleotide sequence ID" value="NC_022549.1"/>
</dbReference>
<organism evidence="11 12">
    <name type="scientific">Acholeplasma brassicae</name>
    <dbReference type="NCBI Taxonomy" id="61635"/>
    <lineage>
        <taxon>Bacteria</taxon>
        <taxon>Bacillati</taxon>
        <taxon>Mycoplasmatota</taxon>
        <taxon>Mollicutes</taxon>
        <taxon>Acholeplasmatales</taxon>
        <taxon>Acholeplasmataceae</taxon>
        <taxon>Acholeplasma</taxon>
    </lineage>
</organism>
<dbReference type="InterPro" id="IPR035906">
    <property type="entry name" value="MetI-like_sf"/>
</dbReference>
<protein>
    <submittedName>
        <fullName evidence="11">Amino acid ABC transporter, permease</fullName>
    </submittedName>
</protein>
<evidence type="ECO:0000256" key="6">
    <source>
        <dbReference type="ARBA" id="ARBA00022970"/>
    </source>
</evidence>
<dbReference type="FunFam" id="1.10.3720.10:FF:000033">
    <property type="entry name" value="Polar amino acid ABC transporter permease"/>
    <property type="match status" value="1"/>
</dbReference>
<dbReference type="InterPro" id="IPR000515">
    <property type="entry name" value="MetI-like"/>
</dbReference>
<dbReference type="PROSITE" id="PS50928">
    <property type="entry name" value="ABC_TM1"/>
    <property type="match status" value="1"/>
</dbReference>
<feature type="transmembrane region" description="Helical" evidence="9">
    <location>
        <begin position="193"/>
        <end position="215"/>
    </location>
</feature>
<dbReference type="InterPro" id="IPR043429">
    <property type="entry name" value="ArtM/GltK/GlnP/TcyL/YhdX-like"/>
</dbReference>
<dbReference type="CDD" id="cd06261">
    <property type="entry name" value="TM_PBP2"/>
    <property type="match status" value="1"/>
</dbReference>
<evidence type="ECO:0000313" key="12">
    <source>
        <dbReference type="Proteomes" id="UP000032737"/>
    </source>
</evidence>
<feature type="transmembrane region" description="Helical" evidence="9">
    <location>
        <begin position="12"/>
        <end position="39"/>
    </location>
</feature>
<evidence type="ECO:0000256" key="7">
    <source>
        <dbReference type="ARBA" id="ARBA00022989"/>
    </source>
</evidence>
<feature type="transmembrane region" description="Helical" evidence="9">
    <location>
        <begin position="167"/>
        <end position="187"/>
    </location>
</feature>
<dbReference type="Proteomes" id="UP000032737">
    <property type="component" value="Chromosome"/>
</dbReference>
<sequence length="223" mass="24837">MDFSFVLDPYYLGILFSGLGMTLLLALLSVVFGSMLGFIPAFMRLSRHKVLHVIAKSYVELIRGTPLLVQVLLIYSMVRLPVVVFLGIDLSSFIPGMLALLINSSAYVSEIIRGGILSVPKGQKEAALSLGMNQKQTMRKIILPQAIKHIIPALGNEFVTMIKETSIFMYLGIAELMYAATIVRTSTYAVKETYIVVAILYFMLTFPTSKLMGYFEKRLSYGK</sequence>
<dbReference type="Gene3D" id="1.10.3720.10">
    <property type="entry name" value="MetI-like"/>
    <property type="match status" value="1"/>
</dbReference>
<keyword evidence="8 9" id="KW-0472">Membrane</keyword>
<evidence type="ECO:0000256" key="3">
    <source>
        <dbReference type="ARBA" id="ARBA00022448"/>
    </source>
</evidence>
<dbReference type="PANTHER" id="PTHR30614:SF20">
    <property type="entry name" value="GLUTAMINE TRANSPORT SYSTEM PERMEASE PROTEIN GLNP"/>
    <property type="match status" value="1"/>
</dbReference>
<feature type="domain" description="ABC transmembrane type-1" evidence="10">
    <location>
        <begin position="19"/>
        <end position="212"/>
    </location>
</feature>
<keyword evidence="12" id="KW-1185">Reference proteome</keyword>
<accession>U4KRR4</accession>
<evidence type="ECO:0000256" key="4">
    <source>
        <dbReference type="ARBA" id="ARBA00022475"/>
    </source>
</evidence>
<dbReference type="InterPro" id="IPR010065">
    <property type="entry name" value="AA_ABC_transptr_permease_3TM"/>
</dbReference>
<dbReference type="OrthoDB" id="9774451at2"/>
<keyword evidence="3 9" id="KW-0813">Transport</keyword>
<dbReference type="AlphaFoldDB" id="U4KRR4"/>
<evidence type="ECO:0000256" key="8">
    <source>
        <dbReference type="ARBA" id="ARBA00023136"/>
    </source>
</evidence>
<feature type="transmembrane region" description="Helical" evidence="9">
    <location>
        <begin position="60"/>
        <end position="78"/>
    </location>
</feature>
<dbReference type="GO" id="GO:0006865">
    <property type="term" value="P:amino acid transport"/>
    <property type="evidence" value="ECO:0007669"/>
    <property type="project" value="UniProtKB-KW"/>
</dbReference>
<dbReference type="PANTHER" id="PTHR30614">
    <property type="entry name" value="MEMBRANE COMPONENT OF AMINO ACID ABC TRANSPORTER"/>
    <property type="match status" value="1"/>
</dbReference>
<keyword evidence="7 9" id="KW-1133">Transmembrane helix</keyword>
<feature type="transmembrane region" description="Helical" evidence="9">
    <location>
        <begin position="84"/>
        <end position="103"/>
    </location>
</feature>
<evidence type="ECO:0000256" key="9">
    <source>
        <dbReference type="RuleBase" id="RU363032"/>
    </source>
</evidence>
<dbReference type="GO" id="GO:0022857">
    <property type="term" value="F:transmembrane transporter activity"/>
    <property type="evidence" value="ECO:0007669"/>
    <property type="project" value="InterPro"/>
</dbReference>